<dbReference type="CDD" id="cd15525">
    <property type="entry name" value="PHD_UHRF1_2"/>
    <property type="match status" value="1"/>
</dbReference>
<dbReference type="InterPro" id="IPR045134">
    <property type="entry name" value="UHRF1/2-like"/>
</dbReference>
<evidence type="ECO:0000256" key="2">
    <source>
        <dbReference type="ARBA" id="ARBA00022771"/>
    </source>
</evidence>
<dbReference type="GO" id="GO:0061630">
    <property type="term" value="F:ubiquitin protein ligase activity"/>
    <property type="evidence" value="ECO:0007669"/>
    <property type="project" value="TreeGrafter"/>
</dbReference>
<dbReference type="Pfam" id="PF00240">
    <property type="entry name" value="ubiquitin"/>
    <property type="match status" value="1"/>
</dbReference>
<organism evidence="9 10">
    <name type="scientific">Callosobruchus maculatus</name>
    <name type="common">Southern cowpea weevil</name>
    <name type="synonym">Pulse bruchid</name>
    <dbReference type="NCBI Taxonomy" id="64391"/>
    <lineage>
        <taxon>Eukaryota</taxon>
        <taxon>Metazoa</taxon>
        <taxon>Ecdysozoa</taxon>
        <taxon>Arthropoda</taxon>
        <taxon>Hexapoda</taxon>
        <taxon>Insecta</taxon>
        <taxon>Pterygota</taxon>
        <taxon>Neoptera</taxon>
        <taxon>Endopterygota</taxon>
        <taxon>Coleoptera</taxon>
        <taxon>Polyphaga</taxon>
        <taxon>Cucujiformia</taxon>
        <taxon>Chrysomeloidea</taxon>
        <taxon>Chrysomelidae</taxon>
        <taxon>Bruchinae</taxon>
        <taxon>Bruchini</taxon>
        <taxon>Callosobruchus</taxon>
    </lineage>
</organism>
<dbReference type="Gene3D" id="3.10.20.90">
    <property type="entry name" value="Phosphatidylinositol 3-kinase Catalytic Subunit, Chain A, domain 1"/>
    <property type="match status" value="1"/>
</dbReference>
<dbReference type="SMART" id="SM00213">
    <property type="entry name" value="UBQ"/>
    <property type="match status" value="1"/>
</dbReference>
<feature type="compositionally biased region" description="Basic and acidic residues" evidence="5">
    <location>
        <begin position="353"/>
        <end position="374"/>
    </location>
</feature>
<dbReference type="InterPro" id="IPR021991">
    <property type="entry name" value="TTD_dom"/>
</dbReference>
<dbReference type="SUPFAM" id="SSF57903">
    <property type="entry name" value="FYVE/PHD zinc finger"/>
    <property type="match status" value="1"/>
</dbReference>
<dbReference type="Gene3D" id="3.30.40.10">
    <property type="entry name" value="Zinc/RING finger domain, C3HC4 (zinc finger)"/>
    <property type="match status" value="1"/>
</dbReference>
<dbReference type="PANTHER" id="PTHR14140">
    <property type="entry name" value="E3 UBIQUITIN-PROTEIN LIGASE UHRF-RELATED"/>
    <property type="match status" value="1"/>
</dbReference>
<feature type="domain" description="RING-type" evidence="8">
    <location>
        <begin position="507"/>
        <end position="546"/>
    </location>
</feature>
<name>A0A653C9M5_CALMS</name>
<keyword evidence="10" id="KW-1185">Reference proteome</keyword>
<dbReference type="GO" id="GO:0044027">
    <property type="term" value="P:negative regulation of gene expression via chromosomal CpG island methylation"/>
    <property type="evidence" value="ECO:0007669"/>
    <property type="project" value="TreeGrafter"/>
</dbReference>
<dbReference type="PANTHER" id="PTHR14140:SF45">
    <property type="entry name" value="RING-TYPE E3 UBIQUITIN TRANSFERASE"/>
    <property type="match status" value="1"/>
</dbReference>
<feature type="region of interest" description="Disordered" evidence="5">
    <location>
        <begin position="342"/>
        <end position="374"/>
    </location>
</feature>
<evidence type="ECO:0000313" key="10">
    <source>
        <dbReference type="Proteomes" id="UP000410492"/>
    </source>
</evidence>
<dbReference type="InterPro" id="IPR029071">
    <property type="entry name" value="Ubiquitin-like_domsf"/>
</dbReference>
<dbReference type="CDD" id="cd17039">
    <property type="entry name" value="Ubl_ubiquitin_like"/>
    <property type="match status" value="1"/>
</dbReference>
<evidence type="ECO:0000259" key="6">
    <source>
        <dbReference type="PROSITE" id="PS50016"/>
    </source>
</evidence>
<dbReference type="PROSITE" id="PS00518">
    <property type="entry name" value="ZF_RING_1"/>
    <property type="match status" value="1"/>
</dbReference>
<dbReference type="InterPro" id="IPR001965">
    <property type="entry name" value="Znf_PHD"/>
</dbReference>
<dbReference type="InterPro" id="IPR017907">
    <property type="entry name" value="Znf_RING_CS"/>
</dbReference>
<evidence type="ECO:0000256" key="4">
    <source>
        <dbReference type="PROSITE-ProRule" id="PRU00175"/>
    </source>
</evidence>
<evidence type="ECO:0000313" key="9">
    <source>
        <dbReference type="EMBL" id="VEN44595.1"/>
    </source>
</evidence>
<evidence type="ECO:0000259" key="8">
    <source>
        <dbReference type="PROSITE" id="PS50089"/>
    </source>
</evidence>
<evidence type="ECO:0000256" key="5">
    <source>
        <dbReference type="SAM" id="MobiDB-lite"/>
    </source>
</evidence>
<accession>A0A653C9M5</accession>
<keyword evidence="3" id="KW-0862">Zinc</keyword>
<dbReference type="Gene3D" id="2.30.30.140">
    <property type="match status" value="1"/>
</dbReference>
<evidence type="ECO:0000256" key="3">
    <source>
        <dbReference type="ARBA" id="ARBA00022833"/>
    </source>
</evidence>
<dbReference type="InterPro" id="IPR001841">
    <property type="entry name" value="Znf_RING"/>
</dbReference>
<dbReference type="GO" id="GO:0008270">
    <property type="term" value="F:zinc ion binding"/>
    <property type="evidence" value="ECO:0007669"/>
    <property type="project" value="UniProtKB-KW"/>
</dbReference>
<dbReference type="InterPro" id="IPR019787">
    <property type="entry name" value="Znf_PHD-finger"/>
</dbReference>
<dbReference type="Pfam" id="PF12148">
    <property type="entry name" value="TTD"/>
    <property type="match status" value="1"/>
</dbReference>
<dbReference type="InterPro" id="IPR000626">
    <property type="entry name" value="Ubiquitin-like_dom"/>
</dbReference>
<dbReference type="Proteomes" id="UP000410492">
    <property type="component" value="Unassembled WGS sequence"/>
</dbReference>
<dbReference type="OrthoDB" id="6696505at2759"/>
<dbReference type="Gene3D" id="2.30.30.1150">
    <property type="match status" value="1"/>
</dbReference>
<gene>
    <name evidence="9" type="ORF">CALMAC_LOCUS7329</name>
</gene>
<keyword evidence="1" id="KW-0479">Metal-binding</keyword>
<dbReference type="PROSITE" id="PS50053">
    <property type="entry name" value="UBIQUITIN_2"/>
    <property type="match status" value="1"/>
</dbReference>
<sequence>MRVTVRKMLSFQHEDYSIEVSEDASVLDLREWVYIESGVEIDCQELFYGGKQLINEHSLSEYGIKDGHVVSLVIREPNTFESKSAESSSVEEVHAQITESNAVTSEHYMTGDYVDVRLDNGAWYEAQIIKITASETNSVYFGNEFGLIFTVKSAPYVEDFKIDVMFHEIRPRSFYVYKTSELKREMVVLVNYNIENPKALGNWYDFIIEEVSRTSNIRGTILLGGDKKPIAGCYLNTKNVIMRIEKPVKRSEKSCEDITYQPRKYAYNCEKCNDVQERKCKYCSCCVCGGKEDWDSTILCDECDDGYHLTCLKPPLESVPDEEWYCPECKNDNSEIVKAGEGLKQTKKRKRASKENIKPGRRNVKEARNERSREHIIIPSDNIRSPDSSPSTRKTRSCKIPAVLEPKTVNAVVRNSGIESKPMKRSITTEKYPVKEQRPTEIVPANDTDLTDTSDVVKKYSVYSILQKIQHLINDDKQNIKMWEECMKALVKGEQHFLGVVQDVFMCVCCQEVVKLPVTTECKHNVCRDCLRRSFAFEIYSCPCCRYNLGKDYRLVVNKNLGAALERLFSVFGTRKTEMQLHSSL</sequence>
<dbReference type="SMART" id="SM00249">
    <property type="entry name" value="PHD"/>
    <property type="match status" value="1"/>
</dbReference>
<dbReference type="InterPro" id="IPR011011">
    <property type="entry name" value="Znf_FYVE_PHD"/>
</dbReference>
<dbReference type="AlphaFoldDB" id="A0A653C9M5"/>
<dbReference type="InterPro" id="IPR013083">
    <property type="entry name" value="Znf_RING/FYVE/PHD"/>
</dbReference>
<dbReference type="Pfam" id="PF00628">
    <property type="entry name" value="PHD"/>
    <property type="match status" value="1"/>
</dbReference>
<proteinExistence type="predicted"/>
<reference evidence="9 10" key="1">
    <citation type="submission" date="2019-01" db="EMBL/GenBank/DDBJ databases">
        <authorList>
            <person name="Sayadi A."/>
        </authorList>
    </citation>
    <scope>NUCLEOTIDE SEQUENCE [LARGE SCALE GENOMIC DNA]</scope>
</reference>
<dbReference type="EMBL" id="CAACVG010007270">
    <property type="protein sequence ID" value="VEN44595.1"/>
    <property type="molecule type" value="Genomic_DNA"/>
</dbReference>
<dbReference type="PROSITE" id="PS50089">
    <property type="entry name" value="ZF_RING_2"/>
    <property type="match status" value="1"/>
</dbReference>
<dbReference type="CDD" id="cd20387">
    <property type="entry name" value="Tudor_UHRF_rpt1"/>
    <property type="match status" value="1"/>
</dbReference>
<evidence type="ECO:0000259" key="7">
    <source>
        <dbReference type="PROSITE" id="PS50053"/>
    </source>
</evidence>
<dbReference type="SUPFAM" id="SSF54236">
    <property type="entry name" value="Ubiquitin-like"/>
    <property type="match status" value="1"/>
</dbReference>
<dbReference type="SMART" id="SM00184">
    <property type="entry name" value="RING"/>
    <property type="match status" value="2"/>
</dbReference>
<dbReference type="GO" id="GO:0016567">
    <property type="term" value="P:protein ubiquitination"/>
    <property type="evidence" value="ECO:0007669"/>
    <property type="project" value="TreeGrafter"/>
</dbReference>
<evidence type="ECO:0000256" key="1">
    <source>
        <dbReference type="ARBA" id="ARBA00022723"/>
    </source>
</evidence>
<keyword evidence="2 4" id="KW-0863">Zinc-finger</keyword>
<evidence type="ECO:0008006" key="11">
    <source>
        <dbReference type="Google" id="ProtNLM"/>
    </source>
</evidence>
<protein>
    <recommendedName>
        <fullName evidence="11">RING-type E3 ubiquitin transferase</fullName>
    </recommendedName>
</protein>
<dbReference type="PROSITE" id="PS50016">
    <property type="entry name" value="ZF_PHD_2"/>
    <property type="match status" value="1"/>
</dbReference>
<dbReference type="SUPFAM" id="SSF57850">
    <property type="entry name" value="RING/U-box"/>
    <property type="match status" value="1"/>
</dbReference>
<feature type="domain" description="Ubiquitin-like" evidence="7">
    <location>
        <begin position="1"/>
        <end position="79"/>
    </location>
</feature>
<feature type="domain" description="PHD-type" evidence="6">
    <location>
        <begin position="282"/>
        <end position="332"/>
    </location>
</feature>